<protein>
    <recommendedName>
        <fullName evidence="4">Lysine exporter LysO</fullName>
    </recommendedName>
</protein>
<evidence type="ECO:0008006" key="4">
    <source>
        <dbReference type="Google" id="ProtNLM"/>
    </source>
</evidence>
<feature type="transmembrane region" description="Helical" evidence="1">
    <location>
        <begin position="6"/>
        <end position="24"/>
    </location>
</feature>
<dbReference type="GO" id="GO:0015661">
    <property type="term" value="F:L-lysine efflux transmembrane transporter activity"/>
    <property type="evidence" value="ECO:0007669"/>
    <property type="project" value="InterPro"/>
</dbReference>
<evidence type="ECO:0000313" key="3">
    <source>
        <dbReference type="Proteomes" id="UP000192731"/>
    </source>
</evidence>
<keyword evidence="1" id="KW-1133">Transmembrane helix</keyword>
<dbReference type="EMBL" id="FWWT01000013">
    <property type="protein sequence ID" value="SMB86373.1"/>
    <property type="molecule type" value="Genomic_DNA"/>
</dbReference>
<keyword evidence="3" id="KW-1185">Reference proteome</keyword>
<dbReference type="STRING" id="656914.SAMN00017405_1152"/>
<dbReference type="Proteomes" id="UP000192731">
    <property type="component" value="Unassembled WGS sequence"/>
</dbReference>
<proteinExistence type="predicted"/>
<organism evidence="2 3">
    <name type="scientific">Desulfonispora thiosulfatigenes DSM 11270</name>
    <dbReference type="NCBI Taxonomy" id="656914"/>
    <lineage>
        <taxon>Bacteria</taxon>
        <taxon>Bacillati</taxon>
        <taxon>Bacillota</taxon>
        <taxon>Clostridia</taxon>
        <taxon>Eubacteriales</taxon>
        <taxon>Peptococcaceae</taxon>
        <taxon>Desulfonispora</taxon>
    </lineage>
</organism>
<keyword evidence="1" id="KW-0472">Membrane</keyword>
<dbReference type="RefSeq" id="WP_084052546.1">
    <property type="nucleotide sequence ID" value="NZ_FWWT01000013.1"/>
</dbReference>
<evidence type="ECO:0000313" key="2">
    <source>
        <dbReference type="EMBL" id="SMB86373.1"/>
    </source>
</evidence>
<name>A0A1W1UZ40_DESTI</name>
<reference evidence="2 3" key="1">
    <citation type="submission" date="2017-04" db="EMBL/GenBank/DDBJ databases">
        <authorList>
            <person name="Afonso C.L."/>
            <person name="Miller P.J."/>
            <person name="Scott M.A."/>
            <person name="Spackman E."/>
            <person name="Goraichik I."/>
            <person name="Dimitrov K.M."/>
            <person name="Suarez D.L."/>
            <person name="Swayne D.E."/>
        </authorList>
    </citation>
    <scope>NUCLEOTIDE SEQUENCE [LARGE SCALE GENOMIC DNA]</scope>
    <source>
        <strain evidence="2 3">DSM 11270</strain>
    </source>
</reference>
<feature type="transmembrane region" description="Helical" evidence="1">
    <location>
        <begin position="31"/>
        <end position="48"/>
    </location>
</feature>
<evidence type="ECO:0000256" key="1">
    <source>
        <dbReference type="SAM" id="Phobius"/>
    </source>
</evidence>
<dbReference type="Pfam" id="PF03956">
    <property type="entry name" value="Lys_export"/>
    <property type="match status" value="1"/>
</dbReference>
<keyword evidence="1" id="KW-0812">Transmembrane</keyword>
<dbReference type="OrthoDB" id="1808236at2"/>
<accession>A0A1W1UZ40</accession>
<sequence>MWSILGALILGMLVGWFKLFSYISKESIDKIIVTGLILMLFAMGLGIGSNPDIVNNLSTLGVKAFFISFASIAGSVFVLWILQGKILEGEKK</sequence>
<gene>
    <name evidence="2" type="ORF">SAMN00017405_1152</name>
</gene>
<feature type="transmembrane region" description="Helical" evidence="1">
    <location>
        <begin position="60"/>
        <end position="82"/>
    </location>
</feature>
<dbReference type="AlphaFoldDB" id="A0A1W1UZ40"/>
<dbReference type="InterPro" id="IPR005642">
    <property type="entry name" value="LysO"/>
</dbReference>